<name>A0ACB9J3C2_9ASTR</name>
<proteinExistence type="predicted"/>
<comment type="caution">
    <text evidence="1">The sequence shown here is derived from an EMBL/GenBank/DDBJ whole genome shotgun (WGS) entry which is preliminary data.</text>
</comment>
<evidence type="ECO:0000313" key="1">
    <source>
        <dbReference type="EMBL" id="KAI3814837.1"/>
    </source>
</evidence>
<keyword evidence="2" id="KW-1185">Reference proteome</keyword>
<dbReference type="EMBL" id="CM042022">
    <property type="protein sequence ID" value="KAI3814837.1"/>
    <property type="molecule type" value="Genomic_DNA"/>
</dbReference>
<organism evidence="1 2">
    <name type="scientific">Smallanthus sonchifolius</name>
    <dbReference type="NCBI Taxonomy" id="185202"/>
    <lineage>
        <taxon>Eukaryota</taxon>
        <taxon>Viridiplantae</taxon>
        <taxon>Streptophyta</taxon>
        <taxon>Embryophyta</taxon>
        <taxon>Tracheophyta</taxon>
        <taxon>Spermatophyta</taxon>
        <taxon>Magnoliopsida</taxon>
        <taxon>eudicotyledons</taxon>
        <taxon>Gunneridae</taxon>
        <taxon>Pentapetalae</taxon>
        <taxon>asterids</taxon>
        <taxon>campanulids</taxon>
        <taxon>Asterales</taxon>
        <taxon>Asteraceae</taxon>
        <taxon>Asteroideae</taxon>
        <taxon>Heliantheae alliance</taxon>
        <taxon>Millerieae</taxon>
        <taxon>Smallanthus</taxon>
    </lineage>
</organism>
<evidence type="ECO:0000313" key="2">
    <source>
        <dbReference type="Proteomes" id="UP001056120"/>
    </source>
</evidence>
<sequence length="201" mass="23191">MNATLLFNQANKSVVVTGDGFRFKWLKFGGYYGRSDVYGGKRSDFLSGDGDGCDVFDGDWVWDEKYPLYQSKDCRFLYEGFRFNGKRMLENLRDKRVVFVGDSIGRNQWESLLCMLSSVITSSTSNDSIYEVNGNPITKHRPPPNTQSEIRTTLKLDQMDWTSTKWRDVDVLVLNTGHWWNNDKTIRGGAQAWPCDFDNYD</sequence>
<reference evidence="2" key="1">
    <citation type="journal article" date="2022" name="Mol. Ecol. Resour.">
        <title>The genomes of chicory, endive, great burdock and yacon provide insights into Asteraceae palaeo-polyploidization history and plant inulin production.</title>
        <authorList>
            <person name="Fan W."/>
            <person name="Wang S."/>
            <person name="Wang H."/>
            <person name="Wang A."/>
            <person name="Jiang F."/>
            <person name="Liu H."/>
            <person name="Zhao H."/>
            <person name="Xu D."/>
            <person name="Zhang Y."/>
        </authorList>
    </citation>
    <scope>NUCLEOTIDE SEQUENCE [LARGE SCALE GENOMIC DNA]</scope>
    <source>
        <strain evidence="2">cv. Yunnan</strain>
    </source>
</reference>
<accession>A0ACB9J3C2</accession>
<protein>
    <submittedName>
        <fullName evidence="1">Uncharacterized protein</fullName>
    </submittedName>
</protein>
<gene>
    <name evidence="1" type="ORF">L1987_14483</name>
</gene>
<dbReference type="Proteomes" id="UP001056120">
    <property type="component" value="Linkage Group LG05"/>
</dbReference>
<reference evidence="1 2" key="2">
    <citation type="journal article" date="2022" name="Mol. Ecol. Resour.">
        <title>The genomes of chicory, endive, great burdock and yacon provide insights into Asteraceae paleo-polyploidization history and plant inulin production.</title>
        <authorList>
            <person name="Fan W."/>
            <person name="Wang S."/>
            <person name="Wang H."/>
            <person name="Wang A."/>
            <person name="Jiang F."/>
            <person name="Liu H."/>
            <person name="Zhao H."/>
            <person name="Xu D."/>
            <person name="Zhang Y."/>
        </authorList>
    </citation>
    <scope>NUCLEOTIDE SEQUENCE [LARGE SCALE GENOMIC DNA]</scope>
    <source>
        <strain evidence="2">cv. Yunnan</strain>
        <tissue evidence="1">Leaves</tissue>
    </source>
</reference>